<name>C3PID5_CORA7</name>
<dbReference type="HOGENOM" id="CLU_2878185_0_0_11"/>
<accession>C3PID5</accession>
<proteinExistence type="predicted"/>
<dbReference type="AlphaFoldDB" id="C3PID5"/>
<dbReference type="GeneID" id="31924639"/>
<dbReference type="KEGG" id="car:cauri_1996"/>
<organism evidence="1 2">
    <name type="scientific">Corynebacterium aurimucosum (strain ATCC 700975 / DSM 44827 / CIP 107346 / CN-1)</name>
    <name type="common">Corynebacterium nigricans</name>
    <dbReference type="NCBI Taxonomy" id="548476"/>
    <lineage>
        <taxon>Bacteria</taxon>
        <taxon>Bacillati</taxon>
        <taxon>Actinomycetota</taxon>
        <taxon>Actinomycetes</taxon>
        <taxon>Mycobacteriales</taxon>
        <taxon>Corynebacteriaceae</taxon>
        <taxon>Corynebacterium</taxon>
    </lineage>
</organism>
<dbReference type="Proteomes" id="UP000002077">
    <property type="component" value="Chromosome"/>
</dbReference>
<dbReference type="STRING" id="548476.cauri_1996"/>
<gene>
    <name evidence="1" type="ordered locus">cauri_1996</name>
</gene>
<evidence type="ECO:0000313" key="1">
    <source>
        <dbReference type="EMBL" id="ACP33589.1"/>
    </source>
</evidence>
<keyword evidence="2" id="KW-1185">Reference proteome</keyword>
<dbReference type="RefSeq" id="WP_010190975.1">
    <property type="nucleotide sequence ID" value="NC_012590.1"/>
</dbReference>
<protein>
    <submittedName>
        <fullName evidence="1">Uncharacterized protein</fullName>
    </submittedName>
</protein>
<reference evidence="1 2" key="1">
    <citation type="journal article" date="2010" name="BMC Genomics">
        <title>Complete genome sequence and lifestyle of black-pigmented Corynebacterium aurimucosum ATCC 700975 (formerly C. nigricans CN-1) isolated from a vaginal swab of a woman with spontaneous abortion.</title>
        <authorList>
            <person name="Trost E."/>
            <person name="Gotker S."/>
            <person name="Schneider J."/>
            <person name="Schneiker-Bekel S."/>
            <person name="Szczepanowski R."/>
            <person name="Tilker A."/>
            <person name="Viehoever P."/>
            <person name="Arnold W."/>
            <person name="Bekel T."/>
            <person name="Blom J."/>
            <person name="Gartemann K.H."/>
            <person name="Linke B."/>
            <person name="Goesmann A."/>
            <person name="Puhler A."/>
            <person name="Shukla S.K."/>
            <person name="Tauch A."/>
        </authorList>
    </citation>
    <scope>NUCLEOTIDE SEQUENCE [LARGE SCALE GENOMIC DNA]</scope>
    <source>
        <strain evidence="2">ATCC 700975 / DSM 44827 / CIP 107346 / CN-1</strain>
    </source>
</reference>
<evidence type="ECO:0000313" key="2">
    <source>
        <dbReference type="Proteomes" id="UP000002077"/>
    </source>
</evidence>
<dbReference type="EMBL" id="CP001601">
    <property type="protein sequence ID" value="ACP33589.1"/>
    <property type="molecule type" value="Genomic_DNA"/>
</dbReference>
<sequence>MSIEQRLNEEVQVYRLGDGLSFTPTGKHPTGVLIGVFYHEGDQIGRGCLKVNGDQYDALLGGC</sequence>